<dbReference type="AlphaFoldDB" id="A0A937F6S7"/>
<protein>
    <submittedName>
        <fullName evidence="3">Uncharacterized protein</fullName>
    </submittedName>
</protein>
<keyword evidence="2" id="KW-0472">Membrane</keyword>
<accession>A0A937F6S7</accession>
<feature type="region of interest" description="Disordered" evidence="1">
    <location>
        <begin position="49"/>
        <end position="68"/>
    </location>
</feature>
<sequence length="68" mass="7781">MFVTILTFIYSGIALYVLYRYAKKKASSIAEWKEKANLKITAVMPASKNWNKNSNKTEPVSELHTEVN</sequence>
<gene>
    <name evidence="3" type="ORF">JL102_08020</name>
</gene>
<dbReference type="EMBL" id="JAESIY010000004">
    <property type="protein sequence ID" value="MBL3656071.1"/>
    <property type="molecule type" value="Genomic_DNA"/>
</dbReference>
<evidence type="ECO:0000313" key="3">
    <source>
        <dbReference type="EMBL" id="MBL3656071.1"/>
    </source>
</evidence>
<keyword evidence="4" id="KW-1185">Reference proteome</keyword>
<reference evidence="3" key="1">
    <citation type="submission" date="2021-01" db="EMBL/GenBank/DDBJ databases">
        <title>Fulvivirga kasyanovii gen. nov., sp nov., a novel member of the phylum Bacteroidetes isolated from seawater in a mussel farm.</title>
        <authorList>
            <person name="Zhao L.-H."/>
            <person name="Wang Z.-J."/>
        </authorList>
    </citation>
    <scope>NUCLEOTIDE SEQUENCE</scope>
    <source>
        <strain evidence="3">2943</strain>
    </source>
</reference>
<evidence type="ECO:0000313" key="4">
    <source>
        <dbReference type="Proteomes" id="UP000659388"/>
    </source>
</evidence>
<organism evidence="3 4">
    <name type="scientific">Fulvivirga sediminis</name>
    <dbReference type="NCBI Taxonomy" id="2803949"/>
    <lineage>
        <taxon>Bacteria</taxon>
        <taxon>Pseudomonadati</taxon>
        <taxon>Bacteroidota</taxon>
        <taxon>Cytophagia</taxon>
        <taxon>Cytophagales</taxon>
        <taxon>Fulvivirgaceae</taxon>
        <taxon>Fulvivirga</taxon>
    </lineage>
</organism>
<keyword evidence="2" id="KW-1133">Transmembrane helix</keyword>
<evidence type="ECO:0000256" key="2">
    <source>
        <dbReference type="SAM" id="Phobius"/>
    </source>
</evidence>
<feature type="compositionally biased region" description="Basic and acidic residues" evidence="1">
    <location>
        <begin position="59"/>
        <end position="68"/>
    </location>
</feature>
<name>A0A937F6S7_9BACT</name>
<proteinExistence type="predicted"/>
<comment type="caution">
    <text evidence="3">The sequence shown here is derived from an EMBL/GenBank/DDBJ whole genome shotgun (WGS) entry which is preliminary data.</text>
</comment>
<dbReference type="Proteomes" id="UP000659388">
    <property type="component" value="Unassembled WGS sequence"/>
</dbReference>
<keyword evidence="2" id="KW-0812">Transmembrane</keyword>
<dbReference type="RefSeq" id="WP_202243855.1">
    <property type="nucleotide sequence ID" value="NZ_JAESIY010000004.1"/>
</dbReference>
<feature type="compositionally biased region" description="Polar residues" evidence="1">
    <location>
        <begin position="49"/>
        <end position="58"/>
    </location>
</feature>
<evidence type="ECO:0000256" key="1">
    <source>
        <dbReference type="SAM" id="MobiDB-lite"/>
    </source>
</evidence>
<feature type="transmembrane region" description="Helical" evidence="2">
    <location>
        <begin position="6"/>
        <end position="22"/>
    </location>
</feature>